<dbReference type="PANTHER" id="PTHR43537:SF24">
    <property type="entry name" value="GLUCONATE OPERON TRANSCRIPTIONAL REPRESSOR"/>
    <property type="match status" value="1"/>
</dbReference>
<dbReference type="SMART" id="SM00345">
    <property type="entry name" value="HTH_GNTR"/>
    <property type="match status" value="1"/>
</dbReference>
<dbReference type="InterPro" id="IPR000524">
    <property type="entry name" value="Tscrpt_reg_HTH_GntR"/>
</dbReference>
<organism evidence="5 6">
    <name type="scientific">Aquibacillus halophilus</name>
    <dbReference type="NCBI Taxonomy" id="930132"/>
    <lineage>
        <taxon>Bacteria</taxon>
        <taxon>Bacillati</taxon>
        <taxon>Bacillota</taxon>
        <taxon>Bacilli</taxon>
        <taxon>Bacillales</taxon>
        <taxon>Bacillaceae</taxon>
        <taxon>Aquibacillus</taxon>
    </lineage>
</organism>
<evidence type="ECO:0000256" key="1">
    <source>
        <dbReference type="ARBA" id="ARBA00023015"/>
    </source>
</evidence>
<keyword evidence="3" id="KW-0804">Transcription</keyword>
<evidence type="ECO:0000313" key="6">
    <source>
        <dbReference type="Proteomes" id="UP000799092"/>
    </source>
</evidence>
<proteinExistence type="predicted"/>
<dbReference type="Gene3D" id="1.10.10.10">
    <property type="entry name" value="Winged helix-like DNA-binding domain superfamily/Winged helix DNA-binding domain"/>
    <property type="match status" value="1"/>
</dbReference>
<feature type="domain" description="HTH gntR-type" evidence="4">
    <location>
        <begin position="4"/>
        <end position="71"/>
    </location>
</feature>
<comment type="caution">
    <text evidence="5">The sequence shown here is derived from an EMBL/GenBank/DDBJ whole genome shotgun (WGS) entry which is preliminary data.</text>
</comment>
<evidence type="ECO:0000259" key="4">
    <source>
        <dbReference type="PROSITE" id="PS50949"/>
    </source>
</evidence>
<sequence length="211" mass="24535">METLTLKEKAYQELKGLILTGELKAGEFLTERLLVEKLEMSRTPIRSALEKLEVEGFVRQSPKQGIMVESMSIEKAINIYDLRSALESYVVKQLAEREIDKDEKARIKQILEQQKLYMEQDDFYNFSIKDFEFHRALAEIYDNKEIIHILDQIGDKLRFIAITVMKKKKTRINIAYEEHLLIVDHIFAGNGEKAASELTEHFVKGKLILIS</sequence>
<dbReference type="GO" id="GO:0003700">
    <property type="term" value="F:DNA-binding transcription factor activity"/>
    <property type="evidence" value="ECO:0007669"/>
    <property type="project" value="InterPro"/>
</dbReference>
<accession>A0A6A8D9M4</accession>
<dbReference type="OrthoDB" id="368257at2"/>
<dbReference type="PANTHER" id="PTHR43537">
    <property type="entry name" value="TRANSCRIPTIONAL REGULATOR, GNTR FAMILY"/>
    <property type="match status" value="1"/>
</dbReference>
<evidence type="ECO:0000256" key="2">
    <source>
        <dbReference type="ARBA" id="ARBA00023125"/>
    </source>
</evidence>
<dbReference type="RefSeq" id="WP_153734908.1">
    <property type="nucleotide sequence ID" value="NZ_WJNG01000001.1"/>
</dbReference>
<keyword evidence="1" id="KW-0805">Transcription regulation</keyword>
<gene>
    <name evidence="5" type="ORF">GH741_00995</name>
</gene>
<dbReference type="SUPFAM" id="SSF46785">
    <property type="entry name" value="Winged helix' DNA-binding domain"/>
    <property type="match status" value="1"/>
</dbReference>
<protein>
    <submittedName>
        <fullName evidence="5">FCD domain-containing protein</fullName>
    </submittedName>
</protein>
<dbReference type="Pfam" id="PF07729">
    <property type="entry name" value="FCD"/>
    <property type="match status" value="1"/>
</dbReference>
<dbReference type="AlphaFoldDB" id="A0A6A8D9M4"/>
<dbReference type="CDD" id="cd07377">
    <property type="entry name" value="WHTH_GntR"/>
    <property type="match status" value="1"/>
</dbReference>
<evidence type="ECO:0000313" key="5">
    <source>
        <dbReference type="EMBL" id="MRH41246.1"/>
    </source>
</evidence>
<dbReference type="InterPro" id="IPR011711">
    <property type="entry name" value="GntR_C"/>
</dbReference>
<dbReference type="Proteomes" id="UP000799092">
    <property type="component" value="Unassembled WGS sequence"/>
</dbReference>
<keyword evidence="6" id="KW-1185">Reference proteome</keyword>
<dbReference type="InterPro" id="IPR036388">
    <property type="entry name" value="WH-like_DNA-bd_sf"/>
</dbReference>
<dbReference type="SUPFAM" id="SSF48008">
    <property type="entry name" value="GntR ligand-binding domain-like"/>
    <property type="match status" value="1"/>
</dbReference>
<dbReference type="Gene3D" id="1.20.120.530">
    <property type="entry name" value="GntR ligand-binding domain-like"/>
    <property type="match status" value="1"/>
</dbReference>
<keyword evidence="2" id="KW-0238">DNA-binding</keyword>
<dbReference type="PRINTS" id="PR00035">
    <property type="entry name" value="HTHGNTR"/>
</dbReference>
<dbReference type="PROSITE" id="PS50949">
    <property type="entry name" value="HTH_GNTR"/>
    <property type="match status" value="1"/>
</dbReference>
<evidence type="ECO:0000256" key="3">
    <source>
        <dbReference type="ARBA" id="ARBA00023163"/>
    </source>
</evidence>
<dbReference type="EMBL" id="WJNG01000001">
    <property type="protein sequence ID" value="MRH41246.1"/>
    <property type="molecule type" value="Genomic_DNA"/>
</dbReference>
<dbReference type="SMART" id="SM00895">
    <property type="entry name" value="FCD"/>
    <property type="match status" value="1"/>
</dbReference>
<reference evidence="5" key="1">
    <citation type="submission" date="2019-11" db="EMBL/GenBank/DDBJ databases">
        <authorList>
            <person name="Li J."/>
        </authorList>
    </citation>
    <scope>NUCLEOTIDE SEQUENCE</scope>
    <source>
        <strain evidence="5">B6B</strain>
    </source>
</reference>
<name>A0A6A8D9M4_9BACI</name>
<dbReference type="InterPro" id="IPR036390">
    <property type="entry name" value="WH_DNA-bd_sf"/>
</dbReference>
<dbReference type="GO" id="GO:0003677">
    <property type="term" value="F:DNA binding"/>
    <property type="evidence" value="ECO:0007669"/>
    <property type="project" value="UniProtKB-KW"/>
</dbReference>
<dbReference type="InterPro" id="IPR008920">
    <property type="entry name" value="TF_FadR/GntR_C"/>
</dbReference>
<dbReference type="Pfam" id="PF00392">
    <property type="entry name" value="GntR"/>
    <property type="match status" value="1"/>
</dbReference>